<dbReference type="AlphaFoldDB" id="A0A920CGK7"/>
<dbReference type="RefSeq" id="WP_212938198.1">
    <property type="nucleotide sequence ID" value="NZ_BORR01000002.1"/>
</dbReference>
<reference evidence="1 2" key="1">
    <citation type="submission" date="2021-03" db="EMBL/GenBank/DDBJ databases">
        <title>Antimicrobial resistance genes in bacteria isolated from Japanese honey, and their potential for conferring macrolide and lincosamide resistance in the American foulbrood pathogen Paenibacillus larvae.</title>
        <authorList>
            <person name="Okamoto M."/>
            <person name="Kumagai M."/>
            <person name="Kanamori H."/>
            <person name="Takamatsu D."/>
        </authorList>
    </citation>
    <scope>NUCLEOTIDE SEQUENCE [LARGE SCALE GENOMIC DNA]</scope>
    <source>
        <strain evidence="1 2">J41TS12</strain>
    </source>
</reference>
<evidence type="ECO:0000313" key="1">
    <source>
        <dbReference type="EMBL" id="GIO35802.1"/>
    </source>
</evidence>
<protein>
    <submittedName>
        <fullName evidence="1">Uncharacterized protein</fullName>
    </submittedName>
</protein>
<name>A0A920CGK7_9BACL</name>
<accession>A0A920CGK7</accession>
<proteinExistence type="predicted"/>
<comment type="caution">
    <text evidence="1">The sequence shown here is derived from an EMBL/GenBank/DDBJ whole genome shotgun (WGS) entry which is preliminary data.</text>
</comment>
<dbReference type="EMBL" id="BORR01000002">
    <property type="protein sequence ID" value="GIO35802.1"/>
    <property type="molecule type" value="Genomic_DNA"/>
</dbReference>
<keyword evidence="2" id="KW-1185">Reference proteome</keyword>
<dbReference type="Proteomes" id="UP000681162">
    <property type="component" value="Unassembled WGS sequence"/>
</dbReference>
<organism evidence="1 2">
    <name type="scientific">Paenibacillus antibioticophila</name>
    <dbReference type="NCBI Taxonomy" id="1274374"/>
    <lineage>
        <taxon>Bacteria</taxon>
        <taxon>Bacillati</taxon>
        <taxon>Bacillota</taxon>
        <taxon>Bacilli</taxon>
        <taxon>Bacillales</taxon>
        <taxon>Paenibacillaceae</taxon>
        <taxon>Paenibacillus</taxon>
    </lineage>
</organism>
<sequence>MESFIRTDERLESIKSLEKTIQFLEESEKDIYQWKWFLISLHNALQCFMVLALKGSNSLKIMKTSDATKWMTAYESGSDYPITKLDFFMKLFEKIQSDSIGMFTTSQRFESNESIDTSVKRLNEFRNRFIHFMPKSWSLEIIGLPGLALDVLEVIEFLFYKSGNVYFYEEGQHKLVEEMIGELKTQLIQRERKYVV</sequence>
<evidence type="ECO:0000313" key="2">
    <source>
        <dbReference type="Proteomes" id="UP000681162"/>
    </source>
</evidence>
<gene>
    <name evidence="1" type="ORF">J41TS12_06630</name>
</gene>